<evidence type="ECO:0000256" key="22">
    <source>
        <dbReference type="ARBA" id="ARBA00048632"/>
    </source>
</evidence>
<comment type="catalytic activity">
    <reaction evidence="21">
        <text>eicosanoyl-CoA + 1-(9Z-octadecenoyl)-sn-glycero-3-phosphate = 1-(9Z)-octadecenoyl-2-eicosanoyl-sn-glycero-3-phosphate + CoA</text>
        <dbReference type="Rhea" id="RHEA:37451"/>
        <dbReference type="ChEBI" id="CHEBI:57287"/>
        <dbReference type="ChEBI" id="CHEBI:57380"/>
        <dbReference type="ChEBI" id="CHEBI:74544"/>
        <dbReference type="ChEBI" id="CHEBI:74937"/>
    </reaction>
    <physiologicalReaction direction="left-to-right" evidence="21">
        <dbReference type="Rhea" id="RHEA:37452"/>
    </physiologicalReaction>
</comment>
<comment type="catalytic activity">
    <reaction evidence="2">
        <text>1-(9Z-octadecenoyl)-sn-glycero-3-phosphate + hexadecanoyl-CoA = 1-(9Z)-octadecenoyl-2-hexadecanoyl-sn-glycero-3-phosphate + CoA</text>
        <dbReference type="Rhea" id="RHEA:37143"/>
        <dbReference type="ChEBI" id="CHEBI:57287"/>
        <dbReference type="ChEBI" id="CHEBI:57379"/>
        <dbReference type="ChEBI" id="CHEBI:74544"/>
        <dbReference type="ChEBI" id="CHEBI:74551"/>
    </reaction>
    <physiologicalReaction direction="left-to-right" evidence="2">
        <dbReference type="Rhea" id="RHEA:37144"/>
    </physiologicalReaction>
</comment>
<comment type="catalytic activity">
    <reaction evidence="14">
        <text>1-(9Z-octadecenoyl)-sn-glycero-3-phosphate + octadecanoyl-CoA = 1-(9Z-octadecenoyl)-2-octadecanoyl-sn-glycero-3-phosphate + CoA</text>
        <dbReference type="Rhea" id="RHEA:37147"/>
        <dbReference type="ChEBI" id="CHEBI:57287"/>
        <dbReference type="ChEBI" id="CHEBI:57394"/>
        <dbReference type="ChEBI" id="CHEBI:74544"/>
        <dbReference type="ChEBI" id="CHEBI:74552"/>
    </reaction>
    <physiologicalReaction direction="left-to-right" evidence="14">
        <dbReference type="Rhea" id="RHEA:37148"/>
    </physiologicalReaction>
</comment>
<evidence type="ECO:0000256" key="13">
    <source>
        <dbReference type="ARBA" id="ARBA00023315"/>
    </source>
</evidence>
<evidence type="ECO:0000256" key="4">
    <source>
        <dbReference type="ARBA" id="ARBA00004502"/>
    </source>
</evidence>
<evidence type="ECO:0000313" key="28">
    <source>
        <dbReference type="Proteomes" id="UP000092444"/>
    </source>
</evidence>
<evidence type="ECO:0000256" key="21">
    <source>
        <dbReference type="ARBA" id="ARBA00047849"/>
    </source>
</evidence>
<feature type="region of interest" description="Disordered" evidence="25">
    <location>
        <begin position="439"/>
        <end position="478"/>
    </location>
</feature>
<dbReference type="InterPro" id="IPR029058">
    <property type="entry name" value="AB_hydrolase_fold"/>
</dbReference>
<dbReference type="EC" id="2.3.1.51" evidence="5"/>
<keyword evidence="28" id="KW-1185">Reference proteome</keyword>
<dbReference type="GO" id="GO:0005739">
    <property type="term" value="C:mitochondrion"/>
    <property type="evidence" value="ECO:0007669"/>
    <property type="project" value="TreeGrafter"/>
</dbReference>
<dbReference type="GO" id="GO:0006631">
    <property type="term" value="P:fatty acid metabolic process"/>
    <property type="evidence" value="ECO:0007669"/>
    <property type="project" value="UniProtKB-KW"/>
</dbReference>
<evidence type="ECO:0000256" key="25">
    <source>
        <dbReference type="SAM" id="MobiDB-lite"/>
    </source>
</evidence>
<keyword evidence="10" id="KW-0221">Differentiation</keyword>
<dbReference type="GO" id="GO:0030154">
    <property type="term" value="P:cell differentiation"/>
    <property type="evidence" value="ECO:0007669"/>
    <property type="project" value="UniProtKB-KW"/>
</dbReference>
<dbReference type="STRING" id="37546.A0A1B0G0A2"/>
<dbReference type="EnsemblMetazoa" id="GMOY006668-RA">
    <property type="protein sequence ID" value="GMOY006668-PA"/>
    <property type="gene ID" value="GMOY006668"/>
</dbReference>
<evidence type="ECO:0000256" key="16">
    <source>
        <dbReference type="ARBA" id="ARBA00040731"/>
    </source>
</evidence>
<keyword evidence="11" id="KW-0276">Fatty acid metabolism</keyword>
<evidence type="ECO:0000256" key="19">
    <source>
        <dbReference type="ARBA" id="ARBA00047525"/>
    </source>
</evidence>
<dbReference type="Gene3D" id="3.40.50.1820">
    <property type="entry name" value="alpha/beta hydrolase"/>
    <property type="match status" value="1"/>
</dbReference>
<dbReference type="InterPro" id="IPR000073">
    <property type="entry name" value="AB_hydrolase_1"/>
</dbReference>
<evidence type="ECO:0000259" key="26">
    <source>
        <dbReference type="Pfam" id="PF00561"/>
    </source>
</evidence>
<evidence type="ECO:0000256" key="17">
    <source>
        <dbReference type="ARBA" id="ARBA00042413"/>
    </source>
</evidence>
<comment type="similarity">
    <text evidence="15">Belongs to the peptidase S33 family. ABHD4/ABHD5 subfamily.</text>
</comment>
<keyword evidence="13" id="KW-0012">Acyltransferase</keyword>
<dbReference type="GO" id="GO:0055088">
    <property type="term" value="P:lipid homeostasis"/>
    <property type="evidence" value="ECO:0007669"/>
    <property type="project" value="TreeGrafter"/>
</dbReference>
<dbReference type="VEuPathDB" id="VectorBase:GMOY006668"/>
<evidence type="ECO:0000256" key="18">
    <source>
        <dbReference type="ARBA" id="ARBA00045357"/>
    </source>
</evidence>
<dbReference type="GO" id="GO:0052689">
    <property type="term" value="F:carboxylic ester hydrolase activity"/>
    <property type="evidence" value="ECO:0007669"/>
    <property type="project" value="TreeGrafter"/>
</dbReference>
<evidence type="ECO:0000256" key="1">
    <source>
        <dbReference type="ARBA" id="ARBA00000300"/>
    </source>
</evidence>
<evidence type="ECO:0000256" key="2">
    <source>
        <dbReference type="ARBA" id="ARBA00000816"/>
    </source>
</evidence>
<evidence type="ECO:0000256" key="3">
    <source>
        <dbReference type="ARBA" id="ARBA00004496"/>
    </source>
</evidence>
<dbReference type="PANTHER" id="PTHR42886">
    <property type="entry name" value="RE40534P-RELATED"/>
    <property type="match status" value="1"/>
</dbReference>
<evidence type="ECO:0000256" key="6">
    <source>
        <dbReference type="ARBA" id="ARBA00022490"/>
    </source>
</evidence>
<evidence type="ECO:0000256" key="7">
    <source>
        <dbReference type="ARBA" id="ARBA00022516"/>
    </source>
</evidence>
<dbReference type="EMBL" id="CCAG010021793">
    <property type="status" value="NOT_ANNOTATED_CDS"/>
    <property type="molecule type" value="Genomic_DNA"/>
</dbReference>
<keyword evidence="9" id="KW-0808">Transferase</keyword>
<organism evidence="27 28">
    <name type="scientific">Glossina morsitans morsitans</name>
    <name type="common">Savannah tsetse fly</name>
    <dbReference type="NCBI Taxonomy" id="37546"/>
    <lineage>
        <taxon>Eukaryota</taxon>
        <taxon>Metazoa</taxon>
        <taxon>Ecdysozoa</taxon>
        <taxon>Arthropoda</taxon>
        <taxon>Hexapoda</taxon>
        <taxon>Insecta</taxon>
        <taxon>Pterygota</taxon>
        <taxon>Neoptera</taxon>
        <taxon>Endopterygota</taxon>
        <taxon>Diptera</taxon>
        <taxon>Brachycera</taxon>
        <taxon>Muscomorpha</taxon>
        <taxon>Hippoboscoidea</taxon>
        <taxon>Glossinidae</taxon>
        <taxon>Glossina</taxon>
    </lineage>
</organism>
<reference evidence="27" key="1">
    <citation type="submission" date="2020-05" db="UniProtKB">
        <authorList>
            <consortium name="EnsemblMetazoa"/>
        </authorList>
    </citation>
    <scope>IDENTIFICATION</scope>
    <source>
        <strain evidence="27">Yale</strain>
    </source>
</reference>
<dbReference type="AlphaFoldDB" id="A0A1B0G0A2"/>
<protein>
    <recommendedName>
        <fullName evidence="16">1-acylglycerol-3-phosphate O-acyltransferase ABHD5</fullName>
        <ecNumber evidence="5">2.3.1.51</ecNumber>
    </recommendedName>
    <alternativeName>
        <fullName evidence="17">Abhydrolase domain-containing protein 5</fullName>
    </alternativeName>
</protein>
<name>A0A1B0G0A2_GLOMM</name>
<keyword evidence="6" id="KW-0963">Cytoplasm</keyword>
<comment type="catalytic activity">
    <reaction evidence="24">
        <text>1-(9Z-octadecenoyl)-sn-glycero-3-phosphate + (9Z)-octadecenoyl-CoA = 1,2-di-(9Z-octadecenoyl)-sn-glycero-3-phosphate + CoA</text>
        <dbReference type="Rhea" id="RHEA:37131"/>
        <dbReference type="ChEBI" id="CHEBI:57287"/>
        <dbReference type="ChEBI" id="CHEBI:57387"/>
        <dbReference type="ChEBI" id="CHEBI:74544"/>
        <dbReference type="ChEBI" id="CHEBI:74546"/>
    </reaction>
    <physiologicalReaction direction="left-to-right" evidence="24">
        <dbReference type="Rhea" id="RHEA:37132"/>
    </physiologicalReaction>
</comment>
<dbReference type="PANTHER" id="PTHR42886:SF29">
    <property type="entry name" value="PUMMELIG, ISOFORM A"/>
    <property type="match status" value="1"/>
</dbReference>
<keyword evidence="7" id="KW-0444">Lipid biosynthesis</keyword>
<evidence type="ECO:0000256" key="10">
    <source>
        <dbReference type="ARBA" id="ARBA00022782"/>
    </source>
</evidence>
<evidence type="ECO:0000256" key="12">
    <source>
        <dbReference type="ARBA" id="ARBA00023098"/>
    </source>
</evidence>
<dbReference type="PRINTS" id="PR00111">
    <property type="entry name" value="ABHYDROLASE"/>
</dbReference>
<evidence type="ECO:0000256" key="20">
    <source>
        <dbReference type="ARBA" id="ARBA00047543"/>
    </source>
</evidence>
<evidence type="ECO:0000256" key="9">
    <source>
        <dbReference type="ARBA" id="ARBA00022679"/>
    </source>
</evidence>
<dbReference type="GO" id="GO:0005811">
    <property type="term" value="C:lipid droplet"/>
    <property type="evidence" value="ECO:0007669"/>
    <property type="project" value="UniProtKB-SubCell"/>
</dbReference>
<keyword evidence="8" id="KW-0551">Lipid droplet</keyword>
<proteinExistence type="inferred from homology"/>
<comment type="catalytic activity">
    <reaction evidence="23">
        <text>1-(9Z-octadecenoyl)-sn-glycero-3-phosphate + (5Z,8Z,11Z,14Z)-eicosatetraenoyl-CoA = 1-(9Z)-octadecenoyl-2-(5Z,8Z,11Z,14Z)-eicosatetraenoyl-sn-glycero-3-phosphate + CoA</text>
        <dbReference type="Rhea" id="RHEA:37443"/>
        <dbReference type="ChEBI" id="CHEBI:57287"/>
        <dbReference type="ChEBI" id="CHEBI:57368"/>
        <dbReference type="ChEBI" id="CHEBI:74544"/>
        <dbReference type="ChEBI" id="CHEBI:74928"/>
    </reaction>
    <physiologicalReaction direction="left-to-right" evidence="23">
        <dbReference type="Rhea" id="RHEA:37444"/>
    </physiologicalReaction>
</comment>
<keyword evidence="12" id="KW-0443">Lipid metabolism</keyword>
<dbReference type="GO" id="GO:0003841">
    <property type="term" value="F:1-acylglycerol-3-phosphate O-acyltransferase activity"/>
    <property type="evidence" value="ECO:0007669"/>
    <property type="project" value="UniProtKB-EC"/>
</dbReference>
<evidence type="ECO:0000256" key="14">
    <source>
        <dbReference type="ARBA" id="ARBA00036296"/>
    </source>
</evidence>
<evidence type="ECO:0000256" key="15">
    <source>
        <dbReference type="ARBA" id="ARBA00038097"/>
    </source>
</evidence>
<evidence type="ECO:0000256" key="8">
    <source>
        <dbReference type="ARBA" id="ARBA00022677"/>
    </source>
</evidence>
<sequence>IVKFVKKRNKILLIYKRTNKENEKNLQKYKIKHKNKEKGAFINTASLVKGNKVPHRIMTIENEIIICQSTTTSTTSELAAAMDIEDHKIKSFWLFKWLFNWTSSSSIMLRAVEKKILAFLKTPYRGFFVDVGPAIGEADKVWTLSLNTDSREVPVVMLHGLGAGVALWVLNLDALSKDRPVYAIDILGFGRSSRPKFSNDALTCEKQFVKSVEEWRRELNISNMILLGHSMGGFIASSYALTYPDRVKHLILADPWGFPEKPPEALTSKQIPFWVRAIAYALTPLNPLWALRAAGPFGQWVIQKTRPDIMRKFAAAINEDPNLLSQYIHQCNAQTPTGESAFHNMMESFGWAKHPMIHRIKDVRQDIPITFIYGSRSWIDSSSGEKIKSQRNGSVVNIKIVSGAGHHVYADKPDVFNRYVNETCNLYKTRPITQLIRESTESDDEHELNLSSPTVKNNEEDTEPESVANLEETIPTRK</sequence>
<evidence type="ECO:0000256" key="24">
    <source>
        <dbReference type="ARBA" id="ARBA00049561"/>
    </source>
</evidence>
<evidence type="ECO:0000256" key="23">
    <source>
        <dbReference type="ARBA" id="ARBA00048770"/>
    </source>
</evidence>
<dbReference type="Pfam" id="PF00561">
    <property type="entry name" value="Abhydrolase_1"/>
    <property type="match status" value="1"/>
</dbReference>
<dbReference type="FunFam" id="3.40.50.1820:FF:000019">
    <property type="entry name" value="1-acylglycerol-3-phosphate O-acyltransferase ABHD5"/>
    <property type="match status" value="1"/>
</dbReference>
<comment type="function">
    <text evidence="18">Coenzyme A-dependent lysophosphatidic acid acyltransferase that catalyzes the transfer of an acyl group on a lysophosphatidic acid. Functions preferentially with 1-oleoyl-lysophosphatidic acid followed by 1-palmitoyl-lysophosphatidic acid, 1-stearoyl-lysophosphatidic acid and 1-arachidonoyl-lysophosphatidic acid as lipid acceptor. Functions preferentially with arachidonoyl-CoA followed by oleoyl-CoA as acyl group donors. Functions in phosphatidic acid biosynthesis. May regulate the cellular storage of triacylglycerol through activation of the phospholipase PNPLA2. Involved in keratinocyte differentiation. Regulates lipid droplet fusion.</text>
</comment>
<evidence type="ECO:0000256" key="5">
    <source>
        <dbReference type="ARBA" id="ARBA00013211"/>
    </source>
</evidence>
<comment type="subcellular location">
    <subcellularLocation>
        <location evidence="3">Cytoplasm</location>
    </subcellularLocation>
    <subcellularLocation>
        <location evidence="4">Lipid droplet</location>
    </subcellularLocation>
</comment>
<dbReference type="GO" id="GO:0006654">
    <property type="term" value="P:phosphatidic acid biosynthetic process"/>
    <property type="evidence" value="ECO:0007669"/>
    <property type="project" value="TreeGrafter"/>
</dbReference>
<comment type="catalytic activity">
    <reaction evidence="20">
        <text>1-octadecanoyl-sn-glycero-3-phosphate + (9Z)-octadecenoyl-CoA = 1-octadecanoyl-2-(9Z-octadecenoyl)-sn-glycero-3-phosphate + CoA</text>
        <dbReference type="Rhea" id="RHEA:37163"/>
        <dbReference type="ChEBI" id="CHEBI:57287"/>
        <dbReference type="ChEBI" id="CHEBI:57387"/>
        <dbReference type="ChEBI" id="CHEBI:74560"/>
        <dbReference type="ChEBI" id="CHEBI:74565"/>
    </reaction>
    <physiologicalReaction direction="left-to-right" evidence="20">
        <dbReference type="Rhea" id="RHEA:37164"/>
    </physiologicalReaction>
</comment>
<dbReference type="SUPFAM" id="SSF53474">
    <property type="entry name" value="alpha/beta-Hydrolases"/>
    <property type="match status" value="1"/>
</dbReference>
<comment type="catalytic activity">
    <reaction evidence="1">
        <text>a 1-acyl-sn-glycero-3-phosphate + an acyl-CoA = a 1,2-diacyl-sn-glycero-3-phosphate + CoA</text>
        <dbReference type="Rhea" id="RHEA:19709"/>
        <dbReference type="ChEBI" id="CHEBI:57287"/>
        <dbReference type="ChEBI" id="CHEBI:57970"/>
        <dbReference type="ChEBI" id="CHEBI:58342"/>
        <dbReference type="ChEBI" id="CHEBI:58608"/>
        <dbReference type="EC" id="2.3.1.51"/>
    </reaction>
    <physiologicalReaction direction="left-to-right" evidence="1">
        <dbReference type="Rhea" id="RHEA:19710"/>
    </physiologicalReaction>
</comment>
<comment type="catalytic activity">
    <reaction evidence="19">
        <text>1-hexadecanoyl-sn-glycero-3-phosphate + (9Z)-octadecenoyl-CoA = 1-hexadecanoyl-2-(9Z-octadecenoyl)-sn-glycero-3-phosphate + CoA</text>
        <dbReference type="Rhea" id="RHEA:33187"/>
        <dbReference type="ChEBI" id="CHEBI:57287"/>
        <dbReference type="ChEBI" id="CHEBI:57387"/>
        <dbReference type="ChEBI" id="CHEBI:57518"/>
        <dbReference type="ChEBI" id="CHEBI:64839"/>
    </reaction>
    <physiologicalReaction direction="left-to-right" evidence="19">
        <dbReference type="Rhea" id="RHEA:33188"/>
    </physiologicalReaction>
</comment>
<evidence type="ECO:0000313" key="27">
    <source>
        <dbReference type="EnsemblMetazoa" id="GMOY006668-PA"/>
    </source>
</evidence>
<accession>A0A1B0G0A2</accession>
<dbReference type="Proteomes" id="UP000092444">
    <property type="component" value="Unassembled WGS sequence"/>
</dbReference>
<comment type="catalytic activity">
    <reaction evidence="22">
        <text>1-(5Z,8Z,11Z,14Z-eicosatetraenoyl)-sn-glycero-3-phosphate + (9Z)-octadecenoyl-CoA = 1-(5Z,8Z,11Z,14Z)-eicosatetraenoyl-2-(9Z)-octadecenoyl-sn-glycero-3-phosphate + CoA</text>
        <dbReference type="Rhea" id="RHEA:37455"/>
        <dbReference type="ChEBI" id="CHEBI:57287"/>
        <dbReference type="ChEBI" id="CHEBI:57387"/>
        <dbReference type="ChEBI" id="CHEBI:74938"/>
        <dbReference type="ChEBI" id="CHEBI:74941"/>
    </reaction>
    <physiologicalReaction direction="left-to-right" evidence="22">
        <dbReference type="Rhea" id="RHEA:37456"/>
    </physiologicalReaction>
</comment>
<feature type="domain" description="AB hydrolase-1" evidence="26">
    <location>
        <begin position="154"/>
        <end position="413"/>
    </location>
</feature>
<evidence type="ECO:0000256" key="11">
    <source>
        <dbReference type="ARBA" id="ARBA00022832"/>
    </source>
</evidence>
<dbReference type="PhylomeDB" id="A0A1B0G0A2"/>